<evidence type="ECO:0000259" key="5">
    <source>
        <dbReference type="PROSITE" id="PS50960"/>
    </source>
</evidence>
<dbReference type="Gene3D" id="1.10.10.60">
    <property type="entry name" value="Homeodomain-like"/>
    <property type="match status" value="1"/>
</dbReference>
<organism evidence="7 8">
    <name type="scientific">Aphis craccivora</name>
    <name type="common">Cowpea aphid</name>
    <dbReference type="NCBI Taxonomy" id="307492"/>
    <lineage>
        <taxon>Eukaryota</taxon>
        <taxon>Metazoa</taxon>
        <taxon>Ecdysozoa</taxon>
        <taxon>Arthropoda</taxon>
        <taxon>Hexapoda</taxon>
        <taxon>Insecta</taxon>
        <taxon>Pterygota</taxon>
        <taxon>Neoptera</taxon>
        <taxon>Paraneoptera</taxon>
        <taxon>Hemiptera</taxon>
        <taxon>Sternorrhyncha</taxon>
        <taxon>Aphidomorpha</taxon>
        <taxon>Aphidoidea</taxon>
        <taxon>Aphididae</taxon>
        <taxon>Aphidini</taxon>
        <taxon>Aphis</taxon>
        <taxon>Aphis</taxon>
    </lineage>
</organism>
<gene>
    <name evidence="7" type="ORF">FWK35_00015985</name>
</gene>
<dbReference type="InterPro" id="IPR013083">
    <property type="entry name" value="Znf_RING/FYVE/PHD"/>
</dbReference>
<dbReference type="EMBL" id="VUJU01006987">
    <property type="protein sequence ID" value="KAF0747023.1"/>
    <property type="molecule type" value="Genomic_DNA"/>
</dbReference>
<dbReference type="PROSITE" id="PS50960">
    <property type="entry name" value="HTH_PSQ"/>
    <property type="match status" value="1"/>
</dbReference>
<evidence type="ECO:0000313" key="7">
    <source>
        <dbReference type="EMBL" id="KAF0747023.1"/>
    </source>
</evidence>
<dbReference type="InterPro" id="IPR009057">
    <property type="entry name" value="Homeodomain-like_sf"/>
</dbReference>
<dbReference type="CDD" id="cd15517">
    <property type="entry name" value="PHD_TCF19_like"/>
    <property type="match status" value="1"/>
</dbReference>
<dbReference type="InterPro" id="IPR050863">
    <property type="entry name" value="CenT-Element_Derived"/>
</dbReference>
<comment type="caution">
    <text evidence="7">The sequence shown here is derived from an EMBL/GenBank/DDBJ whole genome shotgun (WGS) entry which is preliminary data.</text>
</comment>
<feature type="domain" description="HTH psq-type" evidence="5">
    <location>
        <begin position="1"/>
        <end position="57"/>
    </location>
</feature>
<dbReference type="SUPFAM" id="SSF46689">
    <property type="entry name" value="Homeodomain-like"/>
    <property type="match status" value="1"/>
</dbReference>
<dbReference type="InterPro" id="IPR006600">
    <property type="entry name" value="HTH_CenpB_DNA-bd_dom"/>
</dbReference>
<comment type="subcellular location">
    <subcellularLocation>
        <location evidence="1 4">Nucleus</location>
    </subcellularLocation>
</comment>
<evidence type="ECO:0000256" key="1">
    <source>
        <dbReference type="ARBA" id="ARBA00004123"/>
    </source>
</evidence>
<keyword evidence="3 4" id="KW-0539">Nucleus</keyword>
<feature type="domain" description="HTH CENPB-type" evidence="6">
    <location>
        <begin position="67"/>
        <end position="143"/>
    </location>
</feature>
<dbReference type="Gene3D" id="3.30.40.10">
    <property type="entry name" value="Zinc/RING finger domain, C3HC4 (zinc finger)"/>
    <property type="match status" value="1"/>
</dbReference>
<dbReference type="AlphaFoldDB" id="A0A6G0Y0L6"/>
<dbReference type="PANTHER" id="PTHR19303:SF71">
    <property type="entry name" value="ZINC FINGER PHD-TYPE DOMAIN-CONTAINING PROTEIN"/>
    <property type="match status" value="1"/>
</dbReference>
<dbReference type="InterPro" id="IPR004875">
    <property type="entry name" value="DDE_SF_endonuclease_dom"/>
</dbReference>
<dbReference type="Pfam" id="PF05225">
    <property type="entry name" value="HTH_psq"/>
    <property type="match status" value="1"/>
</dbReference>
<sequence>MVRHYKRKTNQHSWSEESMKSAILAYNNKEMGFRKVALSFGVPQTTLERRVKQFAATENLAEASTKALGRFKTVFTKEQEVELVEYIKTMEARLFGLTSLELRSLAYQLAVKNNISHTFCKDDLAGVDWLYGFMKRHPDLSLRQPEATSAARASGFNQVAVGKFFALLTEVMDKNKLTASQIFNVDETGITCVPKSHSKVIACRGRRQVGTITSAERGQTITAEICMGADGSYMPPMLIFPRVRNKPELIDGGPPGAWAEVHPSGWIQTDLFLKWFDKFVIFSRASKTHKVLLLLDGHATHTKSLELIDKARDAGVILLCFPPHCTHRLQPLDVAFMKPLSLYYSDEVKKWLREHAKDHRVVTQFQIASLFGRAYIKASTMTTAISGFRATGIWPVDANIFKEHDFLASAATDIDLNVSVADQQNISNSALPVQPEVLTPITQTNSLPIIHLEISNPIGQNNDSTLSLTQHSSPGCSHWSAGAEKSFFTLSPEEIKPIPKSNKTAARISRRRGKTAILTESPYKNELLAANTLNATPRQVKRSLSFGQKKKARTSKKNLNKKTKTNEADEKCLYCDEPYSTSVDGWIQCVQCKKWAHCPCAGIEEDYETMFKFFIFINNLFCLEN</sequence>
<dbReference type="InterPro" id="IPR007889">
    <property type="entry name" value="HTH_Psq"/>
</dbReference>
<proteinExistence type="predicted"/>
<dbReference type="GO" id="GO:0005634">
    <property type="term" value="C:nucleus"/>
    <property type="evidence" value="ECO:0007669"/>
    <property type="project" value="UniProtKB-SubCell"/>
</dbReference>
<reference evidence="7 8" key="1">
    <citation type="submission" date="2019-08" db="EMBL/GenBank/DDBJ databases">
        <title>Whole genome of Aphis craccivora.</title>
        <authorList>
            <person name="Voronova N.V."/>
            <person name="Shulinski R.S."/>
            <person name="Bandarenka Y.V."/>
            <person name="Zhorov D.G."/>
            <person name="Warner D."/>
        </authorList>
    </citation>
    <scope>NUCLEOTIDE SEQUENCE [LARGE SCALE GENOMIC DNA]</scope>
    <source>
        <strain evidence="7">180601</strain>
        <tissue evidence="7">Whole Body</tissue>
    </source>
</reference>
<dbReference type="PANTHER" id="PTHR19303">
    <property type="entry name" value="TRANSPOSON"/>
    <property type="match status" value="1"/>
</dbReference>
<dbReference type="PROSITE" id="PS51253">
    <property type="entry name" value="HTH_CENPB"/>
    <property type="match status" value="1"/>
</dbReference>
<evidence type="ECO:0000313" key="8">
    <source>
        <dbReference type="Proteomes" id="UP000478052"/>
    </source>
</evidence>
<dbReference type="SUPFAM" id="SSF57903">
    <property type="entry name" value="FYVE/PHD zinc finger"/>
    <property type="match status" value="1"/>
</dbReference>
<dbReference type="OrthoDB" id="6606073at2759"/>
<dbReference type="GO" id="GO:0003677">
    <property type="term" value="F:DNA binding"/>
    <property type="evidence" value="ECO:0007669"/>
    <property type="project" value="UniProtKB-UniRule"/>
</dbReference>
<keyword evidence="2 4" id="KW-0238">DNA-binding</keyword>
<keyword evidence="8" id="KW-1185">Reference proteome</keyword>
<accession>A0A6G0Y0L6</accession>
<dbReference type="Proteomes" id="UP000478052">
    <property type="component" value="Unassembled WGS sequence"/>
</dbReference>
<name>A0A6G0Y0L6_APHCR</name>
<dbReference type="Pfam" id="PF03184">
    <property type="entry name" value="DDE_1"/>
    <property type="match status" value="1"/>
</dbReference>
<evidence type="ECO:0000256" key="3">
    <source>
        <dbReference type="ARBA" id="ARBA00023242"/>
    </source>
</evidence>
<evidence type="ECO:0000256" key="4">
    <source>
        <dbReference type="PROSITE-ProRule" id="PRU00320"/>
    </source>
</evidence>
<feature type="DNA-binding region" description="H-T-H motif" evidence="4">
    <location>
        <begin position="33"/>
        <end position="53"/>
    </location>
</feature>
<protein>
    <submittedName>
        <fullName evidence="7">Tigger transposable element-derived protein 6-like</fullName>
    </submittedName>
</protein>
<dbReference type="InterPro" id="IPR011011">
    <property type="entry name" value="Znf_FYVE_PHD"/>
</dbReference>
<evidence type="ECO:0000259" key="6">
    <source>
        <dbReference type="PROSITE" id="PS51253"/>
    </source>
</evidence>
<evidence type="ECO:0000256" key="2">
    <source>
        <dbReference type="ARBA" id="ARBA00023125"/>
    </source>
</evidence>